<evidence type="ECO:0000256" key="3">
    <source>
        <dbReference type="ARBA" id="ARBA00022898"/>
    </source>
</evidence>
<dbReference type="Gene3D" id="3.90.1150.10">
    <property type="entry name" value="Aspartate Aminotransferase, domain 1"/>
    <property type="match status" value="1"/>
</dbReference>
<dbReference type="InterPro" id="IPR015422">
    <property type="entry name" value="PyrdxlP-dep_Trfase_small"/>
</dbReference>
<dbReference type="PANTHER" id="PTHR43525:SF1">
    <property type="entry name" value="PROTEIN MALY"/>
    <property type="match status" value="1"/>
</dbReference>
<evidence type="ECO:0000256" key="2">
    <source>
        <dbReference type="ARBA" id="ARBA00012224"/>
    </source>
</evidence>
<proteinExistence type="inferred from homology"/>
<dbReference type="SUPFAM" id="SSF53383">
    <property type="entry name" value="PLP-dependent transferases"/>
    <property type="match status" value="1"/>
</dbReference>
<evidence type="ECO:0000256" key="1">
    <source>
        <dbReference type="ARBA" id="ARBA00001933"/>
    </source>
</evidence>
<dbReference type="InterPro" id="IPR004839">
    <property type="entry name" value="Aminotransferase_I/II_large"/>
</dbReference>
<accession>F2K489</accession>
<dbReference type="CDD" id="cd00609">
    <property type="entry name" value="AAT_like"/>
    <property type="match status" value="1"/>
</dbReference>
<dbReference type="InterPro" id="IPR051798">
    <property type="entry name" value="Class-II_PLP-Dep_Aminotrans"/>
</dbReference>
<evidence type="ECO:0000313" key="8">
    <source>
        <dbReference type="Proteomes" id="UP000001062"/>
    </source>
</evidence>
<dbReference type="RefSeq" id="WP_013662432.1">
    <property type="nucleotide sequence ID" value="NC_015276.1"/>
</dbReference>
<sequence length="398" mass="44694">MDKSVFDKVIDRTHMSSAKWNRYSDDVIPMWVADMDFDSPNCIKTAIQKRVEEGVLGYTMIPESLKSILVNHCQNAYDWQVEANHLIHLPGLVCALHLAARALTSEDDSIIVPGPVYYHLTKAPELANRHLESVPLLIENSVESITEKAIDNMSEKDRWVIDKEKFETACAAKNAKMIMLCNPHNPGGTVYRREELEEIHALAKKYDLIIVSDEIHCDLILDDQKHIPIASLNEDAAQRTITLMSPSKTYNVAGLGYAFAVIANNQLRTQFNKARQSVVPDPNLLGLVAAEAAYKDGEAWRQELLAYLRKNREFIKNSLKDLPLKMASSEATYLAWIDASELNLDDPYRFFLEAGVATSSGSDFGNSQFIRLNFGCPTSIIEQAMMRISKAISTLDKT</sequence>
<dbReference type="PANTHER" id="PTHR43525">
    <property type="entry name" value="PROTEIN MALY"/>
    <property type="match status" value="1"/>
</dbReference>
<evidence type="ECO:0000256" key="5">
    <source>
        <dbReference type="ARBA" id="ARBA00037974"/>
    </source>
</evidence>
<keyword evidence="8" id="KW-1185">Reference proteome</keyword>
<dbReference type="Pfam" id="PF00155">
    <property type="entry name" value="Aminotran_1_2"/>
    <property type="match status" value="1"/>
</dbReference>
<feature type="domain" description="Aminotransferase class I/classII large" evidence="6">
    <location>
        <begin position="27"/>
        <end position="388"/>
    </location>
</feature>
<dbReference type="Proteomes" id="UP000001062">
    <property type="component" value="Chromosome"/>
</dbReference>
<dbReference type="EMBL" id="CP002583">
    <property type="protein sequence ID" value="ADZ92530.1"/>
    <property type="molecule type" value="Genomic_DNA"/>
</dbReference>
<dbReference type="OrthoDB" id="3224382at2"/>
<dbReference type="STRING" id="717774.Marme_3314"/>
<dbReference type="eggNOG" id="COG1168">
    <property type="taxonomic scope" value="Bacteria"/>
</dbReference>
<dbReference type="KEGG" id="mme:Marme_3314"/>
<dbReference type="InterPro" id="IPR015424">
    <property type="entry name" value="PyrdxlP-dep_Trfase"/>
</dbReference>
<dbReference type="NCBIfam" id="TIGR04350">
    <property type="entry name" value="C_S_lyase_PatB"/>
    <property type="match status" value="1"/>
</dbReference>
<dbReference type="AlphaFoldDB" id="F2K489"/>
<dbReference type="EC" id="4.4.1.13" evidence="2"/>
<dbReference type="GO" id="GO:0030170">
    <property type="term" value="F:pyridoxal phosphate binding"/>
    <property type="evidence" value="ECO:0007669"/>
    <property type="project" value="InterPro"/>
</dbReference>
<evidence type="ECO:0000313" key="7">
    <source>
        <dbReference type="EMBL" id="ADZ92530.1"/>
    </source>
</evidence>
<evidence type="ECO:0000259" key="6">
    <source>
        <dbReference type="Pfam" id="PF00155"/>
    </source>
</evidence>
<dbReference type="InterPro" id="IPR027619">
    <property type="entry name" value="C-S_lyase_PatB-like"/>
</dbReference>
<keyword evidence="4 7" id="KW-0456">Lyase</keyword>
<name>F2K489_MARM1</name>
<dbReference type="HOGENOM" id="CLU_017584_15_0_6"/>
<dbReference type="Gene3D" id="3.40.640.10">
    <property type="entry name" value="Type I PLP-dependent aspartate aminotransferase-like (Major domain)"/>
    <property type="match status" value="1"/>
</dbReference>
<dbReference type="InterPro" id="IPR015421">
    <property type="entry name" value="PyrdxlP-dep_Trfase_major"/>
</dbReference>
<keyword evidence="3" id="KW-0663">Pyridoxal phosphate</keyword>
<gene>
    <name evidence="7" type="ordered locus">Marme_3314</name>
</gene>
<reference evidence="7 8" key="1">
    <citation type="journal article" date="2012" name="Stand. Genomic Sci.">
        <title>Complete genome sequence of the melanogenic marine bacterium Marinomonas mediterranea type strain (MMB-1(T)).</title>
        <authorList>
            <person name="Lucas-Elio P."/>
            <person name="Goodwin L."/>
            <person name="Woyke T."/>
            <person name="Pitluck S."/>
            <person name="Nolan M."/>
            <person name="Kyrpides N.C."/>
            <person name="Detter J.C."/>
            <person name="Copeland A."/>
            <person name="Teshima H."/>
            <person name="Bruce D."/>
            <person name="Detter C."/>
            <person name="Tapia R."/>
            <person name="Han S."/>
            <person name="Land M.L."/>
            <person name="Ivanova N."/>
            <person name="Mikhailova N."/>
            <person name="Johnston A.W."/>
            <person name="Sanchez-Amat A."/>
        </authorList>
    </citation>
    <scope>NUCLEOTIDE SEQUENCE [LARGE SCALE GENOMIC DNA]</scope>
    <source>
        <strain evidence="8">ATCC 700492 / JCM 21426 / NBRC 103028 / MMB-1</strain>
    </source>
</reference>
<comment type="similarity">
    <text evidence="5">Belongs to the class-II pyridoxal-phosphate-dependent aminotransferase family. MalY/PatB cystathionine beta-lyase subfamily.</text>
</comment>
<organism evidence="7 8">
    <name type="scientific">Marinomonas mediterranea (strain ATCC 700492 / JCM 21426 / NBRC 103028 / MMB-1)</name>
    <dbReference type="NCBI Taxonomy" id="717774"/>
    <lineage>
        <taxon>Bacteria</taxon>
        <taxon>Pseudomonadati</taxon>
        <taxon>Pseudomonadota</taxon>
        <taxon>Gammaproteobacteria</taxon>
        <taxon>Oceanospirillales</taxon>
        <taxon>Oceanospirillaceae</taxon>
        <taxon>Marinomonas</taxon>
    </lineage>
</organism>
<protein>
    <recommendedName>
        <fullName evidence="2">cysteine-S-conjugate beta-lyase</fullName>
        <ecNumber evidence="2">4.4.1.13</ecNumber>
    </recommendedName>
</protein>
<comment type="cofactor">
    <cofactor evidence="1">
        <name>pyridoxal 5'-phosphate</name>
        <dbReference type="ChEBI" id="CHEBI:597326"/>
    </cofactor>
</comment>
<evidence type="ECO:0000256" key="4">
    <source>
        <dbReference type="ARBA" id="ARBA00023239"/>
    </source>
</evidence>
<dbReference type="PATRIC" id="fig|717774.3.peg.3409"/>
<dbReference type="GO" id="GO:0047804">
    <property type="term" value="F:cysteine-S-conjugate beta-lyase activity"/>
    <property type="evidence" value="ECO:0007669"/>
    <property type="project" value="UniProtKB-EC"/>
</dbReference>